<dbReference type="PANTHER" id="PTHR33841">
    <property type="entry name" value="DNA METHYLTRANSFERASE YEEA-RELATED"/>
    <property type="match status" value="1"/>
</dbReference>
<dbReference type="PRINTS" id="PR00507">
    <property type="entry name" value="N12N6MTFRASE"/>
</dbReference>
<comment type="caution">
    <text evidence="9">The sequence shown here is derived from an EMBL/GenBank/DDBJ whole genome shotgun (WGS) entry which is preliminary data.</text>
</comment>
<evidence type="ECO:0000256" key="5">
    <source>
        <dbReference type="ARBA" id="ARBA00047942"/>
    </source>
</evidence>
<dbReference type="EC" id="2.1.1.72" evidence="1"/>
<dbReference type="InterPro" id="IPR046820">
    <property type="entry name" value="MmeI_TRD"/>
</dbReference>
<dbReference type="EMBL" id="BNJF01000006">
    <property type="protein sequence ID" value="GHO49628.1"/>
    <property type="molecule type" value="Genomic_DNA"/>
</dbReference>
<dbReference type="Proteomes" id="UP000612362">
    <property type="component" value="Unassembled WGS sequence"/>
</dbReference>
<dbReference type="InterPro" id="IPR050953">
    <property type="entry name" value="N4_N6_ade-DNA_methylase"/>
</dbReference>
<dbReference type="PANTHER" id="PTHR33841:SF1">
    <property type="entry name" value="DNA METHYLTRANSFERASE A"/>
    <property type="match status" value="1"/>
</dbReference>
<keyword evidence="3" id="KW-0808">Transferase</keyword>
<protein>
    <recommendedName>
        <fullName evidence="1">site-specific DNA-methyltransferase (adenine-specific)</fullName>
        <ecNumber evidence="1">2.1.1.72</ecNumber>
    </recommendedName>
</protein>
<sequence length="1402" mass="158635">MPAQQTITHQHADWLSLIEISGPFVSLPVLQETFPDGLDLREDDVETRRRLRLAYEEWADNQGGAHPDPAIHHQWLRFVLEEILEMEPQTILEGPQIPASICYEHKENGMLLRPTLMIRSPFEPKPRLLIHLYPTQQNLEKSVAESTWKATPAARMMDLLRSTSTRLGLITNGEQWMLVDAPANEPTGYYSWYTSLWLEEPMTLRAFYSLLGMQRFFGVPDDQTVEALLTQSADKQQEVTTQLGDQVRRAVEVLVQTLDRIDKDSQRTLLKDITETELYEAALTMMMRLVFLLSAEEQKLLLLDDPVYDGNYAVSTLQKQLQEQSDQHGEEVLGLRYDAWSRLLAIFRAVFGGVDYPDLQLPAYGGHLFDPDRFPFLEGRTTGTSWRDVQAHPLRIDNRTVLYLLNALQYLQIKVGNIVEARRLSFRSLDIEQIGHVYEGLLDHTVKRAERALLGLQGTSDTEPEATLDDLEHEASKGEKTFLDYLHILTGRSAVTLKKSLAAVLEKQTERSRLMEACDNKQGIFQRVLPFVGLLRRDTFNNFVIVAPGSVYMTKGTDRRSTGTHYTPRSLTEPIVKHTLDPLVYIGPAEGWPEEQWQLRSAAEILNLTVCDIAMGSGAFLVQACRYLSEKLVEAWENVDLALHGNSLTSKPQKAPEGGPSQGSISEEILPIDRGERLIMARRLVSERCIYGVDKNPMAVEMAKLSMWLITLAKGRPFTFLDHALRCGDALLGVSDRQLANWSLDAKSGEIGKTVWGLRDQIRRNLDTAIVLRKQIINLPNIDIHDTEKKEHNLKKAGEVTCILTLGADLLIGITLSDPKRQQALQDTLTLEYSILAKAYEEAIYEGQTEAGWAAKKDAFNKLRKEVDELLTYNQQYRRPFHWHLEFPEIFVGKGNDAGFASIVGNPPFQGGKKITGALGTDYRDYLLKYLANNVTGHADLCAYFFLRGTMLTRQNGMSALLATNTIAQGDTLEVGLDQITSSGWTIPRAIPSRTWPGEAALEVAHVWLRNGKWQGTCLLDDKVVHNIASSLTIQGKTIGKSYPLQANTNKSFIGSYVLGTGFILKLEEVQALIQKDAHNQDVIFPYLNGEDLNTRPDQSPSRWIINFHDWPLERAETYPDCFRIIEEKVKPERQRKKETGEYALRKPLPQKWWMYADKRPALYSTISNMERVLIVAQTSKYHSFIFAPTTMVFDQKLVIFALDSYRDFAQLQSSFHTEWVLMTSSTLGNTPVYAPSDCFGTFPFPTTTEALVDIGERYYICRQSIMLVQQEGLTKTYNRFHNPDKSSSDIVQLRKLHKEMDEAVAHAYGWDDLILEHGFHETKQGLRYTISEAARREVLDRLLLLNHQRHAEEEQAGLTAAKGSKGKSTKGKRSTPASKGAQNGQNGNATNNDSTLQSMLF</sequence>
<evidence type="ECO:0000256" key="2">
    <source>
        <dbReference type="ARBA" id="ARBA00022603"/>
    </source>
</evidence>
<keyword evidence="4" id="KW-0949">S-adenosyl-L-methionine</keyword>
<evidence type="ECO:0000256" key="3">
    <source>
        <dbReference type="ARBA" id="ARBA00022679"/>
    </source>
</evidence>
<keyword evidence="2" id="KW-0489">Methyltransferase</keyword>
<feature type="region of interest" description="Disordered" evidence="6">
    <location>
        <begin position="1354"/>
        <end position="1402"/>
    </location>
</feature>
<feature type="region of interest" description="Disordered" evidence="6">
    <location>
        <begin position="647"/>
        <end position="666"/>
    </location>
</feature>
<evidence type="ECO:0000259" key="8">
    <source>
        <dbReference type="Pfam" id="PF20466"/>
    </source>
</evidence>
<feature type="compositionally biased region" description="Basic residues" evidence="6">
    <location>
        <begin position="1365"/>
        <end position="1374"/>
    </location>
</feature>
<feature type="domain" description="Type II methyltransferase M.TaqI-like" evidence="7">
    <location>
        <begin position="689"/>
        <end position="971"/>
    </location>
</feature>
<evidence type="ECO:0000256" key="4">
    <source>
        <dbReference type="ARBA" id="ARBA00022691"/>
    </source>
</evidence>
<dbReference type="GO" id="GO:0032259">
    <property type="term" value="P:methylation"/>
    <property type="evidence" value="ECO:0007669"/>
    <property type="project" value="UniProtKB-KW"/>
</dbReference>
<dbReference type="RefSeq" id="WP_220198743.1">
    <property type="nucleotide sequence ID" value="NZ_BNJF01000006.1"/>
</dbReference>
<dbReference type="InterPro" id="IPR029063">
    <property type="entry name" value="SAM-dependent_MTases_sf"/>
</dbReference>
<dbReference type="Pfam" id="PF07669">
    <property type="entry name" value="Eco57I"/>
    <property type="match status" value="1"/>
</dbReference>
<evidence type="ECO:0000259" key="7">
    <source>
        <dbReference type="Pfam" id="PF07669"/>
    </source>
</evidence>
<feature type="compositionally biased region" description="Low complexity" evidence="6">
    <location>
        <begin position="1381"/>
        <end position="1393"/>
    </location>
</feature>
<reference evidence="9" key="1">
    <citation type="submission" date="2020-10" db="EMBL/GenBank/DDBJ databases">
        <title>Taxonomic study of unclassified bacteria belonging to the class Ktedonobacteria.</title>
        <authorList>
            <person name="Yabe S."/>
            <person name="Wang C.M."/>
            <person name="Zheng Y."/>
            <person name="Sakai Y."/>
            <person name="Cavaletti L."/>
            <person name="Monciardini P."/>
            <person name="Donadio S."/>
        </authorList>
    </citation>
    <scope>NUCLEOTIDE SEQUENCE</scope>
    <source>
        <strain evidence="9">SOSP1-1</strain>
    </source>
</reference>
<dbReference type="SUPFAM" id="SSF53335">
    <property type="entry name" value="S-adenosyl-L-methionine-dependent methyltransferases"/>
    <property type="match status" value="1"/>
</dbReference>
<feature type="domain" description="MmeI-like target recognition" evidence="8">
    <location>
        <begin position="1060"/>
        <end position="1247"/>
    </location>
</feature>
<dbReference type="InterPro" id="IPR011639">
    <property type="entry name" value="MethylTrfase_TaqI-like_dom"/>
</dbReference>
<name>A0A8J3I9D9_9CHLR</name>
<proteinExistence type="predicted"/>
<dbReference type="GO" id="GO:0009007">
    <property type="term" value="F:site-specific DNA-methyltransferase (adenine-specific) activity"/>
    <property type="evidence" value="ECO:0007669"/>
    <property type="project" value="UniProtKB-EC"/>
</dbReference>
<keyword evidence="10" id="KW-1185">Reference proteome</keyword>
<evidence type="ECO:0000256" key="1">
    <source>
        <dbReference type="ARBA" id="ARBA00011900"/>
    </source>
</evidence>
<dbReference type="Pfam" id="PF20466">
    <property type="entry name" value="MmeI_TRD"/>
    <property type="match status" value="1"/>
</dbReference>
<organism evidence="9 10">
    <name type="scientific">Ktedonospora formicarum</name>
    <dbReference type="NCBI Taxonomy" id="2778364"/>
    <lineage>
        <taxon>Bacteria</taxon>
        <taxon>Bacillati</taxon>
        <taxon>Chloroflexota</taxon>
        <taxon>Ktedonobacteria</taxon>
        <taxon>Ktedonobacterales</taxon>
        <taxon>Ktedonobacteraceae</taxon>
        <taxon>Ktedonospora</taxon>
    </lineage>
</organism>
<evidence type="ECO:0000313" key="9">
    <source>
        <dbReference type="EMBL" id="GHO49628.1"/>
    </source>
</evidence>
<evidence type="ECO:0000313" key="10">
    <source>
        <dbReference type="Proteomes" id="UP000612362"/>
    </source>
</evidence>
<dbReference type="Gene3D" id="3.40.50.150">
    <property type="entry name" value="Vaccinia Virus protein VP39"/>
    <property type="match status" value="2"/>
</dbReference>
<accession>A0A8J3I9D9</accession>
<dbReference type="GO" id="GO:0006304">
    <property type="term" value="P:DNA modification"/>
    <property type="evidence" value="ECO:0007669"/>
    <property type="project" value="InterPro"/>
</dbReference>
<evidence type="ECO:0000256" key="6">
    <source>
        <dbReference type="SAM" id="MobiDB-lite"/>
    </source>
</evidence>
<comment type="catalytic activity">
    <reaction evidence="5">
        <text>a 2'-deoxyadenosine in DNA + S-adenosyl-L-methionine = an N(6)-methyl-2'-deoxyadenosine in DNA + S-adenosyl-L-homocysteine + H(+)</text>
        <dbReference type="Rhea" id="RHEA:15197"/>
        <dbReference type="Rhea" id="RHEA-COMP:12418"/>
        <dbReference type="Rhea" id="RHEA-COMP:12419"/>
        <dbReference type="ChEBI" id="CHEBI:15378"/>
        <dbReference type="ChEBI" id="CHEBI:57856"/>
        <dbReference type="ChEBI" id="CHEBI:59789"/>
        <dbReference type="ChEBI" id="CHEBI:90615"/>
        <dbReference type="ChEBI" id="CHEBI:90616"/>
        <dbReference type="EC" id="2.1.1.72"/>
    </reaction>
</comment>
<gene>
    <name evidence="9" type="ORF">KSX_77910</name>
</gene>